<organism evidence="2 3">
    <name type="scientific">Papaver atlanticum</name>
    <dbReference type="NCBI Taxonomy" id="357466"/>
    <lineage>
        <taxon>Eukaryota</taxon>
        <taxon>Viridiplantae</taxon>
        <taxon>Streptophyta</taxon>
        <taxon>Embryophyta</taxon>
        <taxon>Tracheophyta</taxon>
        <taxon>Spermatophyta</taxon>
        <taxon>Magnoliopsida</taxon>
        <taxon>Ranunculales</taxon>
        <taxon>Papaveraceae</taxon>
        <taxon>Papaveroideae</taxon>
        <taxon>Papaver</taxon>
    </lineage>
</organism>
<comment type="caution">
    <text evidence="2">The sequence shown here is derived from an EMBL/GenBank/DDBJ whole genome shotgun (WGS) entry which is preliminary data.</text>
</comment>
<evidence type="ECO:0000313" key="3">
    <source>
        <dbReference type="Proteomes" id="UP001202328"/>
    </source>
</evidence>
<feature type="region of interest" description="Disordered" evidence="1">
    <location>
        <begin position="140"/>
        <end position="185"/>
    </location>
</feature>
<proteinExistence type="predicted"/>
<name>A0AAD4TFS9_9MAGN</name>
<accession>A0AAD4TFS9</accession>
<keyword evidence="3" id="KW-1185">Reference proteome</keyword>
<evidence type="ECO:0000313" key="2">
    <source>
        <dbReference type="EMBL" id="KAI3955224.1"/>
    </source>
</evidence>
<protein>
    <recommendedName>
        <fullName evidence="4">F-box protein</fullName>
    </recommendedName>
</protein>
<feature type="non-terminal residue" evidence="2">
    <location>
        <position position="1"/>
    </location>
</feature>
<gene>
    <name evidence="2" type="ORF">MKW98_020857</name>
</gene>
<feature type="compositionally biased region" description="Acidic residues" evidence="1">
    <location>
        <begin position="161"/>
        <end position="174"/>
    </location>
</feature>
<dbReference type="AlphaFoldDB" id="A0AAD4TFS9"/>
<dbReference type="EMBL" id="JAJJMB010001778">
    <property type="protein sequence ID" value="KAI3955224.1"/>
    <property type="molecule type" value="Genomic_DNA"/>
</dbReference>
<sequence length="185" mass="20887">MDDKFGLMLHNHNDVYTFSYDPSSSTCRGINHVTHPVRTYKYGIEFFGCCNGLVLLRHANKYGSNVLILWNPTTNECKKLPFPTFSETEQCMEHTEYGIGYNSRKKDFRVAGSFHTSVFGESQVSLNTGTYLGEVYLANSDKEDDDSNDDSDDDHYCFSDSADDDSADDGDEGEGLQHNKKKSKK</sequence>
<evidence type="ECO:0000256" key="1">
    <source>
        <dbReference type="SAM" id="MobiDB-lite"/>
    </source>
</evidence>
<feature type="compositionally biased region" description="Acidic residues" evidence="1">
    <location>
        <begin position="142"/>
        <end position="153"/>
    </location>
</feature>
<dbReference type="Proteomes" id="UP001202328">
    <property type="component" value="Unassembled WGS sequence"/>
</dbReference>
<evidence type="ECO:0008006" key="4">
    <source>
        <dbReference type="Google" id="ProtNLM"/>
    </source>
</evidence>
<reference evidence="2" key="1">
    <citation type="submission" date="2022-04" db="EMBL/GenBank/DDBJ databases">
        <title>A functionally conserved STORR gene fusion in Papaver species that diverged 16.8 million years ago.</title>
        <authorList>
            <person name="Catania T."/>
        </authorList>
    </citation>
    <scope>NUCLEOTIDE SEQUENCE</scope>
    <source>
        <strain evidence="2">S-188037</strain>
    </source>
</reference>